<accession>A0AA49H134</accession>
<evidence type="ECO:0000313" key="1">
    <source>
        <dbReference type="EMBL" id="UMO76206.1"/>
    </source>
</evidence>
<name>A0AA49H134_9CAUD</name>
<organism evidence="2 3">
    <name type="scientific">Streptomyces phage Tomas</name>
    <dbReference type="NCBI Taxonomy" id="2914443"/>
    <lineage>
        <taxon>Viruses</taxon>
        <taxon>Duplodnaviria</taxon>
        <taxon>Heunggongvirae</taxon>
        <taxon>Uroviricota</taxon>
        <taxon>Caudoviricetes</taxon>
        <taxon>Stanwilliamsviridae</taxon>
        <taxon>Boydwoodruffvirinae</taxon>
        <taxon>Tomasvirus</taxon>
        <taxon>Tomasvirus tomas</taxon>
    </lineage>
</organism>
<dbReference type="GeneID" id="77926989"/>
<dbReference type="Proteomes" id="UP001202581">
    <property type="component" value="Segment"/>
</dbReference>
<dbReference type="SUPFAM" id="SSF110849">
    <property type="entry name" value="ParB/Sulfiredoxin"/>
    <property type="match status" value="1"/>
</dbReference>
<dbReference type="EMBL" id="OL829978">
    <property type="protein sequence ID" value="UMO76414.1"/>
    <property type="molecule type" value="Genomic_DNA"/>
</dbReference>
<protein>
    <submittedName>
        <fullName evidence="2">ParB-like nuclease domain protein</fullName>
    </submittedName>
</protein>
<dbReference type="RefSeq" id="YP_010651353.1">
    <property type="nucleotide sequence ID" value="NC_070781.1"/>
</dbReference>
<proteinExistence type="predicted"/>
<dbReference type="KEGG" id="vg:77926989"/>
<keyword evidence="3" id="KW-1185">Reference proteome</keyword>
<evidence type="ECO:0000313" key="2">
    <source>
        <dbReference type="EMBL" id="UMO76414.1"/>
    </source>
</evidence>
<dbReference type="InterPro" id="IPR036086">
    <property type="entry name" value="ParB/Sulfiredoxin_sf"/>
</dbReference>
<sequence>MQTARLLLSARATTEDQMPKANVAKLIHTAYFGDCGSSDPLAKERLMLEKIDELPQKFIDSIEKDGVLTPIEWNPRRNAVYNGHHRLVVAYLLGIVEIEYVENGSFELEAQGQRNGLPEGRR</sequence>
<evidence type="ECO:0000313" key="3">
    <source>
        <dbReference type="Proteomes" id="UP001202581"/>
    </source>
</evidence>
<gene>
    <name evidence="2" type="primary">271</name>
    <name evidence="1" type="synonym">15</name>
    <name evidence="1" type="ORF">SEA_TOMAS_15</name>
    <name evidence="2" type="ORF">SEA_TOMAS_271</name>
</gene>
<dbReference type="Gene3D" id="3.90.1530.10">
    <property type="entry name" value="Conserved hypothetical protein from pyrococcus furiosus pfu- 392566-001, ParB domain"/>
    <property type="match status" value="1"/>
</dbReference>
<dbReference type="EMBL" id="OL829978">
    <property type="protein sequence ID" value="UMO76206.1"/>
    <property type="molecule type" value="Genomic_DNA"/>
</dbReference>
<reference evidence="2" key="1">
    <citation type="submission" date="2021-12" db="EMBL/GenBank/DDBJ databases">
        <authorList>
            <person name="Khadka S."/>
            <person name="Uribe D.A."/>
            <person name="Klipsch I.N."/>
            <person name="Rene S.R."/>
            <person name="Jimenez M.L."/>
            <person name="Saini B.K."/>
            <person name="Zugasti M."/>
            <person name="Bullon R.M."/>
            <person name="Sharp C.D."/>
            <person name="Kapinga K.O."/>
            <person name="Warner C.P."/>
            <person name="Sarinana J."/>
            <person name="Jimenez A."/>
            <person name="Layton S.R."/>
            <person name="Nayek S."/>
            <person name="Hughes L.E."/>
            <person name="Garlena R.A."/>
            <person name="Russell D.A."/>
            <person name="Jacobs-Sera D."/>
            <person name="Hatfull G.F."/>
        </authorList>
    </citation>
    <scope>NUCLEOTIDE SEQUENCE</scope>
</reference>